<dbReference type="GeneID" id="63843029"/>
<feature type="compositionally biased region" description="Polar residues" evidence="1">
    <location>
        <begin position="90"/>
        <end position="99"/>
    </location>
</feature>
<organism evidence="2 3">
    <name type="scientific">Cryphonectria parasitica (strain ATCC 38755 / EP155)</name>
    <dbReference type="NCBI Taxonomy" id="660469"/>
    <lineage>
        <taxon>Eukaryota</taxon>
        <taxon>Fungi</taxon>
        <taxon>Dikarya</taxon>
        <taxon>Ascomycota</taxon>
        <taxon>Pezizomycotina</taxon>
        <taxon>Sordariomycetes</taxon>
        <taxon>Sordariomycetidae</taxon>
        <taxon>Diaporthales</taxon>
        <taxon>Cryphonectriaceae</taxon>
        <taxon>Cryphonectria-Endothia species complex</taxon>
        <taxon>Cryphonectria</taxon>
    </lineage>
</organism>
<keyword evidence="3" id="KW-1185">Reference proteome</keyword>
<dbReference type="Proteomes" id="UP000803844">
    <property type="component" value="Unassembled WGS sequence"/>
</dbReference>
<proteinExistence type="predicted"/>
<protein>
    <submittedName>
        <fullName evidence="2">Uncharacterized protein</fullName>
    </submittedName>
</protein>
<dbReference type="RefSeq" id="XP_040780269.1">
    <property type="nucleotide sequence ID" value="XM_040925900.1"/>
</dbReference>
<dbReference type="AlphaFoldDB" id="A0A9P5CSH6"/>
<evidence type="ECO:0000256" key="1">
    <source>
        <dbReference type="SAM" id="MobiDB-lite"/>
    </source>
</evidence>
<accession>A0A9P5CSH6</accession>
<feature type="region of interest" description="Disordered" evidence="1">
    <location>
        <begin position="90"/>
        <end position="113"/>
    </location>
</feature>
<evidence type="ECO:0000313" key="2">
    <source>
        <dbReference type="EMBL" id="KAF3769308.1"/>
    </source>
</evidence>
<sequence length="290" mass="32134">MAGAGEGGVRPFPPFYRLPKTCVLSTSISCAGQQNAEDDPRRSWATKKLLDRHPARSSSLTTRDPLSMTANNFYRRLSLERYRSQQQHVSSSFPLSISKTSRTQRPPSPTTNLPSEVYPWARYLGSADELVFPSSARLFVVRTHQCSTTVDAGAPWWKQAPTQQQHSTKHITYTLDSTRLYCLAECTVLVIIPCIADHCLHAQGQGVQSGLCCCTGSTSHHRPQEYRVPADQYYCHDMHPAEEAEGSMNEQLAAIAGFETAAVHFRPAIATRTHYCNLSSPFCSSPPSIS</sequence>
<gene>
    <name evidence="2" type="ORF">M406DRAFT_75790</name>
</gene>
<reference evidence="2" key="1">
    <citation type="journal article" date="2020" name="Phytopathology">
        <title>Genome sequence of the chestnut blight fungus Cryphonectria parasitica EP155: A fundamental resource for an archetypical invasive plant pathogen.</title>
        <authorList>
            <person name="Crouch J.A."/>
            <person name="Dawe A."/>
            <person name="Aerts A."/>
            <person name="Barry K."/>
            <person name="Churchill A.C.L."/>
            <person name="Grimwood J."/>
            <person name="Hillman B."/>
            <person name="Milgroom M.G."/>
            <person name="Pangilinan J."/>
            <person name="Smith M."/>
            <person name="Salamov A."/>
            <person name="Schmutz J."/>
            <person name="Yadav J."/>
            <person name="Grigoriev I.V."/>
            <person name="Nuss D."/>
        </authorList>
    </citation>
    <scope>NUCLEOTIDE SEQUENCE</scope>
    <source>
        <strain evidence="2">EP155</strain>
    </source>
</reference>
<name>A0A9P5CSH6_CRYP1</name>
<evidence type="ECO:0000313" key="3">
    <source>
        <dbReference type="Proteomes" id="UP000803844"/>
    </source>
</evidence>
<dbReference type="EMBL" id="MU032345">
    <property type="protein sequence ID" value="KAF3769308.1"/>
    <property type="molecule type" value="Genomic_DNA"/>
</dbReference>
<comment type="caution">
    <text evidence="2">The sequence shown here is derived from an EMBL/GenBank/DDBJ whole genome shotgun (WGS) entry which is preliminary data.</text>
</comment>